<dbReference type="AlphaFoldDB" id="A0A9D4JX95"/>
<name>A0A9D4JX95_DREPO</name>
<comment type="caution">
    <text evidence="1">The sequence shown here is derived from an EMBL/GenBank/DDBJ whole genome shotgun (WGS) entry which is preliminary data.</text>
</comment>
<protein>
    <submittedName>
        <fullName evidence="1">Uncharacterized protein</fullName>
    </submittedName>
</protein>
<evidence type="ECO:0000313" key="1">
    <source>
        <dbReference type="EMBL" id="KAH3823822.1"/>
    </source>
</evidence>
<dbReference type="Proteomes" id="UP000828390">
    <property type="component" value="Unassembled WGS sequence"/>
</dbReference>
<reference evidence="1" key="2">
    <citation type="submission" date="2020-11" db="EMBL/GenBank/DDBJ databases">
        <authorList>
            <person name="McCartney M.A."/>
            <person name="Auch B."/>
            <person name="Kono T."/>
            <person name="Mallez S."/>
            <person name="Becker A."/>
            <person name="Gohl D.M."/>
            <person name="Silverstein K.A.T."/>
            <person name="Koren S."/>
            <person name="Bechman K.B."/>
            <person name="Herman A."/>
            <person name="Abrahante J.E."/>
            <person name="Garbe J."/>
        </authorList>
    </citation>
    <scope>NUCLEOTIDE SEQUENCE</scope>
    <source>
        <strain evidence="1">Duluth1</strain>
        <tissue evidence="1">Whole animal</tissue>
    </source>
</reference>
<organism evidence="1 2">
    <name type="scientific">Dreissena polymorpha</name>
    <name type="common">Zebra mussel</name>
    <name type="synonym">Mytilus polymorpha</name>
    <dbReference type="NCBI Taxonomy" id="45954"/>
    <lineage>
        <taxon>Eukaryota</taxon>
        <taxon>Metazoa</taxon>
        <taxon>Spiralia</taxon>
        <taxon>Lophotrochozoa</taxon>
        <taxon>Mollusca</taxon>
        <taxon>Bivalvia</taxon>
        <taxon>Autobranchia</taxon>
        <taxon>Heteroconchia</taxon>
        <taxon>Euheterodonta</taxon>
        <taxon>Imparidentia</taxon>
        <taxon>Neoheterodontei</taxon>
        <taxon>Myida</taxon>
        <taxon>Dreissenoidea</taxon>
        <taxon>Dreissenidae</taxon>
        <taxon>Dreissena</taxon>
    </lineage>
</organism>
<reference evidence="1" key="1">
    <citation type="journal article" date="2019" name="bioRxiv">
        <title>The Genome of the Zebra Mussel, Dreissena polymorpha: A Resource for Invasive Species Research.</title>
        <authorList>
            <person name="McCartney M.A."/>
            <person name="Auch B."/>
            <person name="Kono T."/>
            <person name="Mallez S."/>
            <person name="Zhang Y."/>
            <person name="Obille A."/>
            <person name="Becker A."/>
            <person name="Abrahante J.E."/>
            <person name="Garbe J."/>
            <person name="Badalamenti J.P."/>
            <person name="Herman A."/>
            <person name="Mangelson H."/>
            <person name="Liachko I."/>
            <person name="Sullivan S."/>
            <person name="Sone E.D."/>
            <person name="Koren S."/>
            <person name="Silverstein K.A.T."/>
            <person name="Beckman K.B."/>
            <person name="Gohl D.M."/>
        </authorList>
    </citation>
    <scope>NUCLEOTIDE SEQUENCE</scope>
    <source>
        <strain evidence="1">Duluth1</strain>
        <tissue evidence="1">Whole animal</tissue>
    </source>
</reference>
<proteinExistence type="predicted"/>
<evidence type="ECO:0000313" key="2">
    <source>
        <dbReference type="Proteomes" id="UP000828390"/>
    </source>
</evidence>
<sequence length="54" mass="6058">MQEVRDKIETAPTEFPNKIDFCVSANIPVPPVDIVFFRKTIPIMVGPVPMTLSK</sequence>
<accession>A0A9D4JX95</accession>
<gene>
    <name evidence="1" type="ORF">DPMN_125645</name>
</gene>
<keyword evidence="2" id="KW-1185">Reference proteome</keyword>
<dbReference type="EMBL" id="JAIWYP010000005">
    <property type="protein sequence ID" value="KAH3823822.1"/>
    <property type="molecule type" value="Genomic_DNA"/>
</dbReference>